<dbReference type="EMBL" id="JACRVF010000003">
    <property type="protein sequence ID" value="MBC5993625.1"/>
    <property type="molecule type" value="Genomic_DNA"/>
</dbReference>
<accession>A0A923SNX9</accession>
<dbReference type="InterPro" id="IPR053376">
    <property type="entry name" value="Serine_acetyltransferase"/>
</dbReference>
<proteinExistence type="predicted"/>
<organism evidence="4 5">
    <name type="scientific">Pontibacter cellulosilyticus</name>
    <dbReference type="NCBI Taxonomy" id="1720253"/>
    <lineage>
        <taxon>Bacteria</taxon>
        <taxon>Pseudomonadati</taxon>
        <taxon>Bacteroidota</taxon>
        <taxon>Cytophagia</taxon>
        <taxon>Cytophagales</taxon>
        <taxon>Hymenobacteraceae</taxon>
        <taxon>Pontibacter</taxon>
    </lineage>
</organism>
<dbReference type="SUPFAM" id="SSF51161">
    <property type="entry name" value="Trimeric LpxA-like enzymes"/>
    <property type="match status" value="1"/>
</dbReference>
<dbReference type="Proteomes" id="UP000603640">
    <property type="component" value="Unassembled WGS sequence"/>
</dbReference>
<evidence type="ECO:0000256" key="1">
    <source>
        <dbReference type="ARBA" id="ARBA00022605"/>
    </source>
</evidence>
<keyword evidence="2" id="KW-0808">Transferase</keyword>
<dbReference type="Gene3D" id="1.10.3130.10">
    <property type="entry name" value="serine acetyltransferase, domain 1"/>
    <property type="match status" value="1"/>
</dbReference>
<dbReference type="PANTHER" id="PTHR42811">
    <property type="entry name" value="SERINE ACETYLTRANSFERASE"/>
    <property type="match status" value="1"/>
</dbReference>
<evidence type="ECO:0000256" key="3">
    <source>
        <dbReference type="ARBA" id="ARBA00023315"/>
    </source>
</evidence>
<keyword evidence="5" id="KW-1185">Reference proteome</keyword>
<keyword evidence="3" id="KW-0012">Acyltransferase</keyword>
<name>A0A923SNX9_9BACT</name>
<evidence type="ECO:0000313" key="4">
    <source>
        <dbReference type="EMBL" id="MBC5993625.1"/>
    </source>
</evidence>
<evidence type="ECO:0000256" key="2">
    <source>
        <dbReference type="ARBA" id="ARBA00022679"/>
    </source>
</evidence>
<dbReference type="GO" id="GO:0008652">
    <property type="term" value="P:amino acid biosynthetic process"/>
    <property type="evidence" value="ECO:0007669"/>
    <property type="project" value="UniProtKB-KW"/>
</dbReference>
<dbReference type="AlphaFoldDB" id="A0A923SNX9"/>
<dbReference type="InterPro" id="IPR042122">
    <property type="entry name" value="Ser_AcTrfase_N_sf"/>
</dbReference>
<reference evidence="4" key="1">
    <citation type="submission" date="2020-08" db="EMBL/GenBank/DDBJ databases">
        <title>Pontibacter sp. SD6 16S ribosomal RNA gene Genome sequencing and assembly.</title>
        <authorList>
            <person name="Kang M."/>
        </authorList>
    </citation>
    <scope>NUCLEOTIDE SEQUENCE</scope>
    <source>
        <strain evidence="4">SD6</strain>
    </source>
</reference>
<keyword evidence="1" id="KW-0028">Amino-acid biosynthesis</keyword>
<dbReference type="Gene3D" id="2.160.10.10">
    <property type="entry name" value="Hexapeptide repeat proteins"/>
    <property type="match status" value="1"/>
</dbReference>
<dbReference type="NCBIfam" id="NF041874">
    <property type="entry name" value="EPS_EpsC"/>
    <property type="match status" value="1"/>
</dbReference>
<protein>
    <submittedName>
        <fullName evidence="4">Serine acetyltransferase</fullName>
    </submittedName>
</protein>
<dbReference type="GO" id="GO:0016746">
    <property type="term" value="F:acyltransferase activity"/>
    <property type="evidence" value="ECO:0007669"/>
    <property type="project" value="UniProtKB-KW"/>
</dbReference>
<gene>
    <name evidence="4" type="ORF">H8S84_12335</name>
</gene>
<dbReference type="RefSeq" id="WP_187067641.1">
    <property type="nucleotide sequence ID" value="NZ_JACRVF010000003.1"/>
</dbReference>
<comment type="caution">
    <text evidence="4">The sequence shown here is derived from an EMBL/GenBank/DDBJ whole genome shotgun (WGS) entry which is preliminary data.</text>
</comment>
<evidence type="ECO:0000313" key="5">
    <source>
        <dbReference type="Proteomes" id="UP000603640"/>
    </source>
</evidence>
<dbReference type="InterPro" id="IPR011004">
    <property type="entry name" value="Trimer_LpxA-like_sf"/>
</dbReference>
<dbReference type="CDD" id="cd03354">
    <property type="entry name" value="LbH_SAT"/>
    <property type="match status" value="1"/>
</dbReference>
<dbReference type="InterPro" id="IPR045304">
    <property type="entry name" value="LbH_SAT"/>
</dbReference>
<sequence>MLSDKRAFIEHLAHSHLQAAHVVPKSISCAFLDGLLQLLFPPLAEQEIKSPDEVAHHLHVLESDLEFILTKLEERLPEASVSIVNQFFDALPEVYEQLLEDARAIEAGDPAAVSTDEVIRTYPGFYAVAVYRVAHLLYELQVPLLPRIYSEHAHTKTGTDIHPGASIGNAFCIDHGTGVVIGETAIIGNNVKVYQGVTLGAASVDKSMANIKRHPTIEDNVVIYAGATILGGRTVVGKHSIIGGNVWLTESVPAYSRVYHRPQIKVSQAPDPAYLINFSI</sequence>